<keyword evidence="11" id="KW-0472">Membrane</keyword>
<gene>
    <name evidence="12" type="ORF">X975_06817</name>
</gene>
<evidence type="ECO:0000256" key="4">
    <source>
        <dbReference type="ARBA" id="ARBA00022598"/>
    </source>
</evidence>
<dbReference type="Gene3D" id="3.30.590.50">
    <property type="match status" value="1"/>
</dbReference>
<dbReference type="GO" id="GO:0017109">
    <property type="term" value="C:glutamate-cysteine ligase complex"/>
    <property type="evidence" value="ECO:0007669"/>
    <property type="project" value="TreeGrafter"/>
</dbReference>
<evidence type="ECO:0000256" key="1">
    <source>
        <dbReference type="ARBA" id="ARBA00005006"/>
    </source>
</evidence>
<keyword evidence="4 10" id="KW-0436">Ligase</keyword>
<dbReference type="Pfam" id="PF03074">
    <property type="entry name" value="GCS"/>
    <property type="match status" value="1"/>
</dbReference>
<reference evidence="12 13" key="1">
    <citation type="submission" date="2013-11" db="EMBL/GenBank/DDBJ databases">
        <title>Genome sequencing of Stegodyphus mimosarum.</title>
        <authorList>
            <person name="Bechsgaard J."/>
        </authorList>
    </citation>
    <scope>NUCLEOTIDE SEQUENCE [LARGE SCALE GENOMIC DNA]</scope>
</reference>
<keyword evidence="11" id="KW-1133">Transmembrane helix</keyword>
<proteinExistence type="inferred from homology"/>
<dbReference type="EC" id="6.3.2.2" evidence="3 10"/>
<comment type="pathway">
    <text evidence="1 10">Sulfur metabolism; glutathione biosynthesis; glutathione from L-cysteine and L-glutamate: step 1/2.</text>
</comment>
<keyword evidence="5 10" id="KW-0317">Glutathione biosynthesis</keyword>
<keyword evidence="11" id="KW-0812">Transmembrane</keyword>
<evidence type="ECO:0000256" key="5">
    <source>
        <dbReference type="ARBA" id="ARBA00022684"/>
    </source>
</evidence>
<dbReference type="STRING" id="407821.A0A087T1A5"/>
<evidence type="ECO:0000256" key="9">
    <source>
        <dbReference type="ARBA" id="ARBA00032122"/>
    </source>
</evidence>
<dbReference type="SUPFAM" id="SSF55931">
    <property type="entry name" value="Glutamine synthetase/guanido kinase"/>
    <property type="match status" value="1"/>
</dbReference>
<dbReference type="PANTHER" id="PTHR11164:SF0">
    <property type="entry name" value="GLUTAMATE--CYSTEINE LIGASE CATALYTIC SUBUNIT"/>
    <property type="match status" value="1"/>
</dbReference>
<dbReference type="PANTHER" id="PTHR11164">
    <property type="entry name" value="GLUTAMATE CYSTEINE LIGASE"/>
    <property type="match status" value="1"/>
</dbReference>
<name>A0A087T1A5_STEMI</name>
<sequence>MRFKPPPPNSSIGWRVEFRSMEVQMTEFENAAYVVFIVLLTRVILTFQLNFLIPVSKVDDNLSKAQ</sequence>
<evidence type="ECO:0000256" key="6">
    <source>
        <dbReference type="ARBA" id="ARBA00022741"/>
    </source>
</evidence>
<evidence type="ECO:0000256" key="8">
    <source>
        <dbReference type="ARBA" id="ARBA00030585"/>
    </source>
</evidence>
<dbReference type="GO" id="GO:0005524">
    <property type="term" value="F:ATP binding"/>
    <property type="evidence" value="ECO:0007669"/>
    <property type="project" value="UniProtKB-UniRule"/>
</dbReference>
<keyword evidence="6 10" id="KW-0547">Nucleotide-binding</keyword>
<dbReference type="GO" id="GO:0006750">
    <property type="term" value="P:glutathione biosynthetic process"/>
    <property type="evidence" value="ECO:0007669"/>
    <property type="project" value="UniProtKB-UniRule"/>
</dbReference>
<evidence type="ECO:0000256" key="10">
    <source>
        <dbReference type="RuleBase" id="RU367135"/>
    </source>
</evidence>
<dbReference type="UniPathway" id="UPA00142">
    <property type="reaction ID" value="UER00209"/>
</dbReference>
<evidence type="ECO:0000256" key="11">
    <source>
        <dbReference type="SAM" id="Phobius"/>
    </source>
</evidence>
<evidence type="ECO:0000256" key="3">
    <source>
        <dbReference type="ARBA" id="ARBA00012220"/>
    </source>
</evidence>
<dbReference type="InterPro" id="IPR014746">
    <property type="entry name" value="Gln_synth/guanido_kin_cat_dom"/>
</dbReference>
<dbReference type="OrthoDB" id="10064608at2759"/>
<keyword evidence="7 10" id="KW-0067">ATP-binding</keyword>
<dbReference type="AlphaFoldDB" id="A0A087T1A5"/>
<protein>
    <recommendedName>
        <fullName evidence="3 10">Glutamate--cysteine ligase</fullName>
        <ecNumber evidence="3 10">6.3.2.2</ecNumber>
    </recommendedName>
    <alternativeName>
        <fullName evidence="9 10">Gamma-ECS</fullName>
    </alternativeName>
    <alternativeName>
        <fullName evidence="8 10">Gamma-glutamylcysteine synthetase</fullName>
    </alternativeName>
</protein>
<evidence type="ECO:0000313" key="13">
    <source>
        <dbReference type="Proteomes" id="UP000054359"/>
    </source>
</evidence>
<comment type="similarity">
    <text evidence="2 10">Belongs to the glutamate--cysteine ligase type 3 family.</text>
</comment>
<dbReference type="EMBL" id="KK112933">
    <property type="protein sequence ID" value="KFM58894.1"/>
    <property type="molecule type" value="Genomic_DNA"/>
</dbReference>
<feature type="transmembrane region" description="Helical" evidence="11">
    <location>
        <begin position="31"/>
        <end position="53"/>
    </location>
</feature>
<dbReference type="Proteomes" id="UP000054359">
    <property type="component" value="Unassembled WGS sequence"/>
</dbReference>
<dbReference type="InterPro" id="IPR004308">
    <property type="entry name" value="GCS"/>
</dbReference>
<dbReference type="GO" id="GO:0004357">
    <property type="term" value="F:glutamate-cysteine ligase activity"/>
    <property type="evidence" value="ECO:0007669"/>
    <property type="project" value="UniProtKB-UniRule"/>
</dbReference>
<organism evidence="12 13">
    <name type="scientific">Stegodyphus mimosarum</name>
    <name type="common">African social velvet spider</name>
    <dbReference type="NCBI Taxonomy" id="407821"/>
    <lineage>
        <taxon>Eukaryota</taxon>
        <taxon>Metazoa</taxon>
        <taxon>Ecdysozoa</taxon>
        <taxon>Arthropoda</taxon>
        <taxon>Chelicerata</taxon>
        <taxon>Arachnida</taxon>
        <taxon>Araneae</taxon>
        <taxon>Araneomorphae</taxon>
        <taxon>Entelegynae</taxon>
        <taxon>Eresoidea</taxon>
        <taxon>Eresidae</taxon>
        <taxon>Stegodyphus</taxon>
    </lineage>
</organism>
<evidence type="ECO:0000256" key="2">
    <source>
        <dbReference type="ARBA" id="ARBA00008100"/>
    </source>
</evidence>
<accession>A0A087T1A5</accession>
<keyword evidence="13" id="KW-1185">Reference proteome</keyword>
<evidence type="ECO:0000256" key="7">
    <source>
        <dbReference type="ARBA" id="ARBA00022840"/>
    </source>
</evidence>
<evidence type="ECO:0000313" key="12">
    <source>
        <dbReference type="EMBL" id="KFM58894.1"/>
    </source>
</evidence>
<comment type="catalytic activity">
    <reaction evidence="10">
        <text>L-cysteine + L-glutamate + ATP = gamma-L-glutamyl-L-cysteine + ADP + phosphate + H(+)</text>
        <dbReference type="Rhea" id="RHEA:13285"/>
        <dbReference type="ChEBI" id="CHEBI:15378"/>
        <dbReference type="ChEBI" id="CHEBI:29985"/>
        <dbReference type="ChEBI" id="CHEBI:30616"/>
        <dbReference type="ChEBI" id="CHEBI:35235"/>
        <dbReference type="ChEBI" id="CHEBI:43474"/>
        <dbReference type="ChEBI" id="CHEBI:58173"/>
        <dbReference type="ChEBI" id="CHEBI:456216"/>
        <dbReference type="EC" id="6.3.2.2"/>
    </reaction>
</comment>
<feature type="non-terminal residue" evidence="12">
    <location>
        <position position="66"/>
    </location>
</feature>